<dbReference type="Pfam" id="PF00400">
    <property type="entry name" value="WD40"/>
    <property type="match status" value="7"/>
</dbReference>
<dbReference type="InterPro" id="IPR001680">
    <property type="entry name" value="WD40_rpt"/>
</dbReference>
<comment type="caution">
    <text evidence="4">The sequence shown here is derived from an EMBL/GenBank/DDBJ whole genome shotgun (WGS) entry which is preliminary data.</text>
</comment>
<dbReference type="InterPro" id="IPR019775">
    <property type="entry name" value="WD40_repeat_CS"/>
</dbReference>
<keyword evidence="5" id="KW-1185">Reference proteome</keyword>
<accession>A0ABR3JYK6</accession>
<dbReference type="PROSITE" id="PS50082">
    <property type="entry name" value="WD_REPEATS_2"/>
    <property type="match status" value="3"/>
</dbReference>
<keyword evidence="1 3" id="KW-0853">WD repeat</keyword>
<dbReference type="PRINTS" id="PR00320">
    <property type="entry name" value="GPROTEINBRPT"/>
</dbReference>
<feature type="repeat" description="WD" evidence="3">
    <location>
        <begin position="471"/>
        <end position="512"/>
    </location>
</feature>
<name>A0ABR3JYK6_9AGAR</name>
<dbReference type="EMBL" id="JASNQZ010000001">
    <property type="protein sequence ID" value="KAL0960994.1"/>
    <property type="molecule type" value="Genomic_DNA"/>
</dbReference>
<protein>
    <recommendedName>
        <fullName evidence="6">WD40 repeat-like protein</fullName>
    </recommendedName>
</protein>
<organism evidence="4 5">
    <name type="scientific">Hohenbuehelia grisea</name>
    <dbReference type="NCBI Taxonomy" id="104357"/>
    <lineage>
        <taxon>Eukaryota</taxon>
        <taxon>Fungi</taxon>
        <taxon>Dikarya</taxon>
        <taxon>Basidiomycota</taxon>
        <taxon>Agaricomycotina</taxon>
        <taxon>Agaricomycetes</taxon>
        <taxon>Agaricomycetidae</taxon>
        <taxon>Agaricales</taxon>
        <taxon>Pleurotineae</taxon>
        <taxon>Pleurotaceae</taxon>
        <taxon>Hohenbuehelia</taxon>
    </lineage>
</organism>
<evidence type="ECO:0000313" key="4">
    <source>
        <dbReference type="EMBL" id="KAL0960994.1"/>
    </source>
</evidence>
<dbReference type="InterPro" id="IPR015943">
    <property type="entry name" value="WD40/YVTN_repeat-like_dom_sf"/>
</dbReference>
<evidence type="ECO:0000256" key="3">
    <source>
        <dbReference type="PROSITE-ProRule" id="PRU00221"/>
    </source>
</evidence>
<feature type="repeat" description="WD" evidence="3">
    <location>
        <begin position="428"/>
        <end position="469"/>
    </location>
</feature>
<dbReference type="PANTHER" id="PTHR19879">
    <property type="entry name" value="TRANSCRIPTION INITIATION FACTOR TFIID"/>
    <property type="match status" value="1"/>
</dbReference>
<evidence type="ECO:0000313" key="5">
    <source>
        <dbReference type="Proteomes" id="UP001556367"/>
    </source>
</evidence>
<dbReference type="PROSITE" id="PS00678">
    <property type="entry name" value="WD_REPEATS_1"/>
    <property type="match status" value="2"/>
</dbReference>
<dbReference type="Gene3D" id="2.130.10.10">
    <property type="entry name" value="YVTN repeat-like/Quinoprotein amine dehydrogenase"/>
    <property type="match status" value="2"/>
</dbReference>
<feature type="repeat" description="WD" evidence="3">
    <location>
        <begin position="260"/>
        <end position="301"/>
    </location>
</feature>
<dbReference type="InterPro" id="IPR020472">
    <property type="entry name" value="WD40_PAC1"/>
</dbReference>
<evidence type="ECO:0000256" key="2">
    <source>
        <dbReference type="ARBA" id="ARBA00022737"/>
    </source>
</evidence>
<dbReference type="Proteomes" id="UP001556367">
    <property type="component" value="Unassembled WGS sequence"/>
</dbReference>
<dbReference type="CDD" id="cd00200">
    <property type="entry name" value="WD40"/>
    <property type="match status" value="1"/>
</dbReference>
<evidence type="ECO:0000256" key="1">
    <source>
        <dbReference type="ARBA" id="ARBA00022574"/>
    </source>
</evidence>
<proteinExistence type="predicted"/>
<reference evidence="5" key="1">
    <citation type="submission" date="2024-06" db="EMBL/GenBank/DDBJ databases">
        <title>Multi-omics analyses provide insights into the biosynthesis of the anticancer antibiotic pleurotin in Hohenbuehelia grisea.</title>
        <authorList>
            <person name="Weaver J.A."/>
            <person name="Alberti F."/>
        </authorList>
    </citation>
    <scope>NUCLEOTIDE SEQUENCE [LARGE SCALE GENOMIC DNA]</scope>
    <source>
        <strain evidence="5">T-177</strain>
    </source>
</reference>
<evidence type="ECO:0008006" key="6">
    <source>
        <dbReference type="Google" id="ProtNLM"/>
    </source>
</evidence>
<gene>
    <name evidence="4" type="ORF">HGRIS_005989</name>
</gene>
<dbReference type="SMART" id="SM00320">
    <property type="entry name" value="WD40"/>
    <property type="match status" value="7"/>
</dbReference>
<dbReference type="InterPro" id="IPR036322">
    <property type="entry name" value="WD40_repeat_dom_sf"/>
</dbReference>
<dbReference type="SUPFAM" id="SSF50978">
    <property type="entry name" value="WD40 repeat-like"/>
    <property type="match status" value="1"/>
</dbReference>
<sequence>MQRDSSGQYWPAPGRQVGNGADGAGFFQYSRNATLNQPMMTDINGNQNTVSQLIVHMNGGTFNAPTNTSMMMSDGNSGAALLMGMQTGNHRSIHHSPDRAAPEVPLPSQQDVFQQSYPELQRLMSNGISSNAPSIISAVLDALESEKTTTMDYFRQARVDGLIKALATVPSQPKDKRSHSTRRVRELVGLSSSVGTGLLNPILSNIGPTPFYGHFKPIHCVTFSSNGALLASSSGSLMGRKDCTIRIWDAQTGDCVVGPLTGHTERVNSVAFSPDTSRLVSGSDDSTLRLWEFPQGDEVMAPVKENSRILTVAFSPDGKSFATGSAHCQIRIRNASTGRPIFDAFSLYYTPKSVVYSPDGQRLAASSNNEIRIWNARTGAKIIDEVSGYPRCISALAFSPDGRRIASGVSYAVWAWDANTGQELMRSESEHKKCVVCVAYSPDGRRLVSGAEDKAIRIWDARSGRLVAGPLKGHTDTVNTVAVSPDGTRIVSGSEDGTIRVWDMKTGSLMVSSC</sequence>
<dbReference type="PANTHER" id="PTHR19879:SF9">
    <property type="entry name" value="TRANSCRIPTION INITIATION FACTOR TFIID SUBUNIT 5"/>
    <property type="match status" value="1"/>
</dbReference>
<keyword evidence="2" id="KW-0677">Repeat</keyword>
<dbReference type="PROSITE" id="PS50294">
    <property type="entry name" value="WD_REPEATS_REGION"/>
    <property type="match status" value="3"/>
</dbReference>